<organism evidence="1 2">
    <name type="scientific">Portunus trituberculatus</name>
    <name type="common">Swimming crab</name>
    <name type="synonym">Neptunus trituberculatus</name>
    <dbReference type="NCBI Taxonomy" id="210409"/>
    <lineage>
        <taxon>Eukaryota</taxon>
        <taxon>Metazoa</taxon>
        <taxon>Ecdysozoa</taxon>
        <taxon>Arthropoda</taxon>
        <taxon>Crustacea</taxon>
        <taxon>Multicrustacea</taxon>
        <taxon>Malacostraca</taxon>
        <taxon>Eumalacostraca</taxon>
        <taxon>Eucarida</taxon>
        <taxon>Decapoda</taxon>
        <taxon>Pleocyemata</taxon>
        <taxon>Brachyura</taxon>
        <taxon>Eubrachyura</taxon>
        <taxon>Portunoidea</taxon>
        <taxon>Portunidae</taxon>
        <taxon>Portuninae</taxon>
        <taxon>Portunus</taxon>
    </lineage>
</organism>
<accession>A0A5B7DXM3</accession>
<name>A0A5B7DXM3_PORTR</name>
<comment type="caution">
    <text evidence="1">The sequence shown here is derived from an EMBL/GenBank/DDBJ whole genome shotgun (WGS) entry which is preliminary data.</text>
</comment>
<dbReference type="Proteomes" id="UP000324222">
    <property type="component" value="Unassembled WGS sequence"/>
</dbReference>
<sequence>MCLKCGTEGEELSGVAVKQAVFHGPASSRALFLATLRVFITYYNGQAGIQYTAGNDLACYSYNHLHQQCGTFARLCDRSRLTCDTTCHKLSLSVLRSGMTRSRL</sequence>
<protein>
    <submittedName>
        <fullName evidence="1">Uncharacterized protein</fullName>
    </submittedName>
</protein>
<evidence type="ECO:0000313" key="1">
    <source>
        <dbReference type="EMBL" id="MPC26310.1"/>
    </source>
</evidence>
<reference evidence="1 2" key="1">
    <citation type="submission" date="2019-05" db="EMBL/GenBank/DDBJ databases">
        <title>Another draft genome of Portunus trituberculatus and its Hox gene families provides insights of decapod evolution.</title>
        <authorList>
            <person name="Jeong J.-H."/>
            <person name="Song I."/>
            <person name="Kim S."/>
            <person name="Choi T."/>
            <person name="Kim D."/>
            <person name="Ryu S."/>
            <person name="Kim W."/>
        </authorList>
    </citation>
    <scope>NUCLEOTIDE SEQUENCE [LARGE SCALE GENOMIC DNA]</scope>
    <source>
        <tissue evidence="1">Muscle</tissue>
    </source>
</reference>
<dbReference type="AlphaFoldDB" id="A0A5B7DXM3"/>
<keyword evidence="2" id="KW-1185">Reference proteome</keyword>
<evidence type="ECO:0000313" key="2">
    <source>
        <dbReference type="Proteomes" id="UP000324222"/>
    </source>
</evidence>
<proteinExistence type="predicted"/>
<gene>
    <name evidence="1" type="ORF">E2C01_019445</name>
</gene>
<dbReference type="EMBL" id="VSRR010001584">
    <property type="protein sequence ID" value="MPC26310.1"/>
    <property type="molecule type" value="Genomic_DNA"/>
</dbReference>